<feature type="short sequence motif" description="GXSXG" evidence="3">
    <location>
        <begin position="56"/>
        <end position="60"/>
    </location>
</feature>
<keyword evidence="8" id="KW-1185">Reference proteome</keyword>
<evidence type="ECO:0000313" key="8">
    <source>
        <dbReference type="Proteomes" id="UP000605986"/>
    </source>
</evidence>
<feature type="domain" description="PNPLA" evidence="6">
    <location>
        <begin position="12"/>
        <end position="209"/>
    </location>
</feature>
<dbReference type="InterPro" id="IPR002641">
    <property type="entry name" value="PNPLA_dom"/>
</dbReference>
<dbReference type="Gene3D" id="3.40.1090.10">
    <property type="entry name" value="Cytosolic phospholipase A2 catalytic domain"/>
    <property type="match status" value="1"/>
</dbReference>
<feature type="short sequence motif" description="GXGXXG" evidence="3">
    <location>
        <begin position="16"/>
        <end position="21"/>
    </location>
</feature>
<evidence type="ECO:0000259" key="5">
    <source>
        <dbReference type="PROSITE" id="PS50011"/>
    </source>
</evidence>
<feature type="region of interest" description="Disordered" evidence="4">
    <location>
        <begin position="774"/>
        <end position="800"/>
    </location>
</feature>
<dbReference type="SUPFAM" id="SSF52540">
    <property type="entry name" value="P-loop containing nucleoside triphosphate hydrolases"/>
    <property type="match status" value="1"/>
</dbReference>
<dbReference type="Proteomes" id="UP000605986">
    <property type="component" value="Unassembled WGS sequence"/>
</dbReference>
<proteinExistence type="predicted"/>
<gene>
    <name evidence="7" type="ORF">F53441_3348</name>
</gene>
<accession>A0A8H4KRR5</accession>
<evidence type="ECO:0000256" key="3">
    <source>
        <dbReference type="PROSITE-ProRule" id="PRU01161"/>
    </source>
</evidence>
<evidence type="ECO:0000256" key="2">
    <source>
        <dbReference type="ARBA" id="ARBA00023098"/>
    </source>
</evidence>
<keyword evidence="1" id="KW-0677">Repeat</keyword>
<reference evidence="7" key="1">
    <citation type="submission" date="2020-01" db="EMBL/GenBank/DDBJ databases">
        <title>Identification and distribution of gene clusters putatively required for synthesis of sphingolipid metabolism inhibitors in phylogenetically diverse species of the filamentous fungus Fusarium.</title>
        <authorList>
            <person name="Kim H.-S."/>
            <person name="Busman M."/>
            <person name="Brown D.W."/>
            <person name="Divon H."/>
            <person name="Uhlig S."/>
            <person name="Proctor R.H."/>
        </authorList>
    </citation>
    <scope>NUCLEOTIDE SEQUENCE</scope>
    <source>
        <strain evidence="7">NRRL 53441</strain>
    </source>
</reference>
<evidence type="ECO:0000256" key="4">
    <source>
        <dbReference type="SAM" id="MobiDB-lite"/>
    </source>
</evidence>
<dbReference type="SUPFAM" id="SSF52151">
    <property type="entry name" value="FabD/lysophospholipase-like"/>
    <property type="match status" value="1"/>
</dbReference>
<dbReference type="PANTHER" id="PTHR10039">
    <property type="entry name" value="AMELOGENIN"/>
    <property type="match status" value="1"/>
</dbReference>
<dbReference type="InterPro" id="IPR056884">
    <property type="entry name" value="NPHP3-like_N"/>
</dbReference>
<feature type="compositionally biased region" description="Basic and acidic residues" evidence="4">
    <location>
        <begin position="774"/>
        <end position="785"/>
    </location>
</feature>
<dbReference type="Gene3D" id="1.10.510.10">
    <property type="entry name" value="Transferase(Phosphotransferase) domain 1"/>
    <property type="match status" value="1"/>
</dbReference>
<dbReference type="Pfam" id="PF24883">
    <property type="entry name" value="NPHP3_N"/>
    <property type="match status" value="1"/>
</dbReference>
<dbReference type="InterPro" id="IPR011009">
    <property type="entry name" value="Kinase-like_dom_sf"/>
</dbReference>
<evidence type="ECO:0008006" key="9">
    <source>
        <dbReference type="Google" id="ProtNLM"/>
    </source>
</evidence>
<dbReference type="SUPFAM" id="SSF56112">
    <property type="entry name" value="Protein kinase-like (PK-like)"/>
    <property type="match status" value="1"/>
</dbReference>
<dbReference type="GO" id="GO:0004672">
    <property type="term" value="F:protein kinase activity"/>
    <property type="evidence" value="ECO:0007669"/>
    <property type="project" value="InterPro"/>
</dbReference>
<dbReference type="InterPro" id="IPR000719">
    <property type="entry name" value="Prot_kinase_dom"/>
</dbReference>
<keyword evidence="2" id="KW-0443">Lipid metabolism</keyword>
<dbReference type="InterPro" id="IPR027417">
    <property type="entry name" value="P-loop_NTPase"/>
</dbReference>
<dbReference type="InterPro" id="IPR016035">
    <property type="entry name" value="Acyl_Trfase/lysoPLipase"/>
</dbReference>
<evidence type="ECO:0000259" key="6">
    <source>
        <dbReference type="PROSITE" id="PS51635"/>
    </source>
</evidence>
<dbReference type="PANTHER" id="PTHR10039:SF5">
    <property type="entry name" value="NACHT DOMAIN-CONTAINING PROTEIN"/>
    <property type="match status" value="1"/>
</dbReference>
<evidence type="ECO:0000313" key="7">
    <source>
        <dbReference type="EMBL" id="KAF4454063.1"/>
    </source>
</evidence>
<sequence>MALPREKSLRILSLDGGGMKGYTSLLILQRIFRQLQAEAGLAAPPKPCEVFDLIVGTSTGGLIAIMLGRLQMTIDEAIEQYEIVGRKVFGRKPAFGKLGRLVKGLRGTAFYDIEGLQECVKDVLKSKGIAPDEAFITSTKATSCKVNFPSDLTRVLKRAIKMATDSQEIADRFSRSPTGLELANLDRYFRFNVPQGMEDLKLDEFEEADRMKALALYYLSNEDIGRAVTKCARALLIPQTQINSQADDQLVYSQSIPMNRPSATNSLLSSGLSEMAYKCLKSLYFQGMDQRRYSIKPASANTCGWLFKHKTFDDWIKRRNIETHQGLICIRGRPGSGKSTLMREAYERTREQRQGNAHTAAFFFAPKEDGVPGGPEALYRSLLCQLLPHRKGDFPKFVERYKEKQLGQQTDPVIWQEDELQTHLIYAAIFLSDGTALDVCISSRHFNAVALGSSPIIVVELNNKSDIWHYLNENLVLTEDEKENFQAFEKLKIKIADKASGIFLWAKLVTQTILKDRDEGKPMSDWEHRLSNGPEEIQGIFRGLLRETKEDKRDMTLRVFQWVILGGELRLHDWRSIFLFLEHGLPLRPSMRKYVLTDLEVERRIRPFTMGLVEVTIPEDSSPWEEISVDTNSVNGGAGSLDQNVGDTRPVTAIHRSVREFFLQQGGFLILDPELGHGAIGKGYIAIMHTCLDYISLPEFDGLVRAREDIQSDVSDSSSESRWGTGSRASSFGSARSLRYSQSLQGSASPTDFQSLKDFQFQSRDCTSNHSIEIETRGDEQEVDKNAAQQTTPGEMQDNRISRLDWSPRWASDYSPSRISKTDFSTKGMKSRCLPIDPSLLQYMLATFSIHARSAEKYNADAASIIFRLHNLGLWKRWISLNEDISKDTKLIHWAESERLTSWVTTVEPSIAAAVETRKGRPTIRPTILVSPRFLQRHDSDELYRTSSEPVLHQPVSSWSDVLRRQICSLHQSTWDAMIFRRPESDILHFNVTQSSEDPPVIESERISSAISKVRLHLLSYNSNDFPLHHPDGWFAQKKKETWKSFLREVYAWKRLENQCRGQDQPKLIPLLFTIEFKDEASLIFPWPSGDLNHFWMSNPGGGNIHTYGWGWVLSQCQRMSSCLAMIHQNEKKTQRPFLRYGDVTPQNIFWYNNSRGEGESDGLFLSNFAIVQRPSNEPSCFTAPEILAKPKPFSPKRMSREIGKAAHTWGLAWVWIQLTTWFLGGVRELNLYWNNTDHSNWIRQLQQHNSCTSHIYRFLCFIEERMLVENPTKRATAFEVSEIIRVLSTLTIGDGPS</sequence>
<dbReference type="OrthoDB" id="7464126at2759"/>
<dbReference type="PROSITE" id="PS51635">
    <property type="entry name" value="PNPLA"/>
    <property type="match status" value="1"/>
</dbReference>
<dbReference type="EMBL" id="JAADJG010000135">
    <property type="protein sequence ID" value="KAF4454063.1"/>
    <property type="molecule type" value="Genomic_DNA"/>
</dbReference>
<name>A0A8H4KRR5_9HYPO</name>
<comment type="caution">
    <text evidence="3">Lacks conserved residue(s) required for the propagation of feature annotation.</text>
</comment>
<protein>
    <recommendedName>
        <fullName evidence="9">PNPLA domain-containing protein</fullName>
    </recommendedName>
</protein>
<dbReference type="GO" id="GO:0005524">
    <property type="term" value="F:ATP binding"/>
    <property type="evidence" value="ECO:0007669"/>
    <property type="project" value="InterPro"/>
</dbReference>
<evidence type="ECO:0000256" key="1">
    <source>
        <dbReference type="ARBA" id="ARBA00022737"/>
    </source>
</evidence>
<organism evidence="7 8">
    <name type="scientific">Fusarium austroafricanum</name>
    <dbReference type="NCBI Taxonomy" id="2364996"/>
    <lineage>
        <taxon>Eukaryota</taxon>
        <taxon>Fungi</taxon>
        <taxon>Dikarya</taxon>
        <taxon>Ascomycota</taxon>
        <taxon>Pezizomycotina</taxon>
        <taxon>Sordariomycetes</taxon>
        <taxon>Hypocreomycetidae</taxon>
        <taxon>Hypocreales</taxon>
        <taxon>Nectriaceae</taxon>
        <taxon>Fusarium</taxon>
        <taxon>Fusarium concolor species complex</taxon>
    </lineage>
</organism>
<dbReference type="Pfam" id="PF01734">
    <property type="entry name" value="Patatin"/>
    <property type="match status" value="1"/>
</dbReference>
<dbReference type="PROSITE" id="PS50011">
    <property type="entry name" value="PROTEIN_KINASE_DOM"/>
    <property type="match status" value="1"/>
</dbReference>
<feature type="domain" description="Protein kinase" evidence="5">
    <location>
        <begin position="987"/>
        <end position="1288"/>
    </location>
</feature>
<comment type="caution">
    <text evidence="7">The sequence shown here is derived from an EMBL/GenBank/DDBJ whole genome shotgun (WGS) entry which is preliminary data.</text>
</comment>
<dbReference type="GO" id="GO:0046486">
    <property type="term" value="P:glycerolipid metabolic process"/>
    <property type="evidence" value="ECO:0007669"/>
    <property type="project" value="UniProtKB-ARBA"/>
</dbReference>